<dbReference type="STRING" id="395495.Lcho_3472"/>
<dbReference type="KEGG" id="lch:Lcho_3472"/>
<evidence type="ECO:0000313" key="1">
    <source>
        <dbReference type="EMBL" id="ACB35728.1"/>
    </source>
</evidence>
<organism evidence="1 2">
    <name type="scientific">Leptothrix cholodnii (strain ATCC 51168 / LMG 8142 / SP-6)</name>
    <name type="common">Leptothrix discophora (strain SP-6)</name>
    <dbReference type="NCBI Taxonomy" id="395495"/>
    <lineage>
        <taxon>Bacteria</taxon>
        <taxon>Pseudomonadati</taxon>
        <taxon>Pseudomonadota</taxon>
        <taxon>Betaproteobacteria</taxon>
        <taxon>Burkholderiales</taxon>
        <taxon>Sphaerotilaceae</taxon>
        <taxon>Leptothrix</taxon>
    </lineage>
</organism>
<sequence length="74" mass="8296">MSLSWWYEKVATGEAPPPVHRAPRCTRWRLTDVVEFWKRFAEKANTEASDTVMVTAKKASAAAQAKRSAKAMQG</sequence>
<dbReference type="OrthoDB" id="8527558at2"/>
<accession>B1Y3M5</accession>
<evidence type="ECO:0008006" key="3">
    <source>
        <dbReference type="Google" id="ProtNLM"/>
    </source>
</evidence>
<name>B1Y3M5_LEPCP</name>
<dbReference type="HOGENOM" id="CLU_2683351_0_0_4"/>
<evidence type="ECO:0000313" key="2">
    <source>
        <dbReference type="Proteomes" id="UP000001693"/>
    </source>
</evidence>
<dbReference type="Proteomes" id="UP000001693">
    <property type="component" value="Chromosome"/>
</dbReference>
<reference evidence="1 2" key="1">
    <citation type="submission" date="2008-03" db="EMBL/GenBank/DDBJ databases">
        <title>Complete sequence of Leptothrix cholodnii SP-6.</title>
        <authorList>
            <consortium name="US DOE Joint Genome Institute"/>
            <person name="Copeland A."/>
            <person name="Lucas S."/>
            <person name="Lapidus A."/>
            <person name="Glavina del Rio T."/>
            <person name="Dalin E."/>
            <person name="Tice H."/>
            <person name="Bruce D."/>
            <person name="Goodwin L."/>
            <person name="Pitluck S."/>
            <person name="Chertkov O."/>
            <person name="Brettin T."/>
            <person name="Detter J.C."/>
            <person name="Han C."/>
            <person name="Kuske C.R."/>
            <person name="Schmutz J."/>
            <person name="Larimer F."/>
            <person name="Land M."/>
            <person name="Hauser L."/>
            <person name="Kyrpides N."/>
            <person name="Lykidis A."/>
            <person name="Emerson D."/>
            <person name="Richardson P."/>
        </authorList>
    </citation>
    <scope>NUCLEOTIDE SEQUENCE [LARGE SCALE GENOMIC DNA]</scope>
    <source>
        <strain evidence="2">ATCC 51168 / LMG 8142 / SP-6</strain>
    </source>
</reference>
<proteinExistence type="predicted"/>
<keyword evidence="2" id="KW-1185">Reference proteome</keyword>
<gene>
    <name evidence="1" type="ordered locus">Lcho_3472</name>
</gene>
<dbReference type="EMBL" id="CP001013">
    <property type="protein sequence ID" value="ACB35728.1"/>
    <property type="molecule type" value="Genomic_DNA"/>
</dbReference>
<protein>
    <recommendedName>
        <fullName evidence="3">Phage transcriptional regulator, AlpA</fullName>
    </recommendedName>
</protein>
<dbReference type="AlphaFoldDB" id="B1Y3M5"/>